<organism evidence="1 2">
    <name type="scientific">Clavelina lepadiformis</name>
    <name type="common">Light-bulb sea squirt</name>
    <name type="synonym">Ascidia lepadiformis</name>
    <dbReference type="NCBI Taxonomy" id="159417"/>
    <lineage>
        <taxon>Eukaryota</taxon>
        <taxon>Metazoa</taxon>
        <taxon>Chordata</taxon>
        <taxon>Tunicata</taxon>
        <taxon>Ascidiacea</taxon>
        <taxon>Aplousobranchia</taxon>
        <taxon>Clavelinidae</taxon>
        <taxon>Clavelina</taxon>
    </lineage>
</organism>
<sequence>MEEQDKSLQDLHWSRRAKRVAVDCSFDNVLPTKRAALECYISHVLSEEESCSSGQDEDTYL</sequence>
<accession>A0ABP0FR90</accession>
<comment type="caution">
    <text evidence="1">The sequence shown here is derived from an EMBL/GenBank/DDBJ whole genome shotgun (WGS) entry which is preliminary data.</text>
</comment>
<reference evidence="1 2" key="1">
    <citation type="submission" date="2024-02" db="EMBL/GenBank/DDBJ databases">
        <authorList>
            <person name="Daric V."/>
            <person name="Darras S."/>
        </authorList>
    </citation>
    <scope>NUCLEOTIDE SEQUENCE [LARGE SCALE GENOMIC DNA]</scope>
</reference>
<gene>
    <name evidence="1" type="ORF">CVLEPA_LOCUS12087</name>
</gene>
<evidence type="ECO:0000313" key="1">
    <source>
        <dbReference type="EMBL" id="CAK8681853.1"/>
    </source>
</evidence>
<dbReference type="Proteomes" id="UP001642483">
    <property type="component" value="Unassembled WGS sequence"/>
</dbReference>
<evidence type="ECO:0000313" key="2">
    <source>
        <dbReference type="Proteomes" id="UP001642483"/>
    </source>
</evidence>
<proteinExistence type="predicted"/>
<keyword evidence="2" id="KW-1185">Reference proteome</keyword>
<protein>
    <submittedName>
        <fullName evidence="1">Uncharacterized protein</fullName>
    </submittedName>
</protein>
<name>A0ABP0FR90_CLALP</name>
<dbReference type="EMBL" id="CAWYQH010000090">
    <property type="protein sequence ID" value="CAK8681853.1"/>
    <property type="molecule type" value="Genomic_DNA"/>
</dbReference>